<sequence>MAWQTRRGGAAVTEVYTLAELLQTAELRLRLRAGSPESLGRAVAGAHSIEVENPARWLGREWVMLTTGLRLRDDENAQRALIRELDAAGASGLGFAEGVVLAEVPTALLEEADRCCFPVFTVPIETPLRDVTAVVHSSLLSRELRDARRLASVQHYLVEALKEPDMRGAVLHRFAAIMDVGVTALDASHASEFGSGPGEQELRAALAGCPAIPHDLCIGNWKAHAAPIPTTSGWTGWLVAARRHERPDDAVVKSATQSVVSLLEAADGLDRAARQQDRVLRAALLKALIRAGGNPQTLNARAAVFGLELSKPSDVVVVASRRSSESFDRLREKFEAALPPCAAVLSAVHDGVLVLLIQSSPAVLTDILDEMLASAPDAIVGIGRTVESVQDIERSYRDARCATEILRRSPSESRRLLHFEQMDIGAVIISEAGASRVQSRARPILSFLRNHELLAEAVETYFEEKMDVIRASERLFLHPNSLRYRLRRVEEVLGLSLKDPADITNLYIAMLSERETPDAVTAT</sequence>
<evidence type="ECO:0000256" key="1">
    <source>
        <dbReference type="ARBA" id="ARBA00006754"/>
    </source>
</evidence>
<organism evidence="5 6">
    <name type="scientific">Mycobacteroides immunogenum</name>
    <dbReference type="NCBI Taxonomy" id="83262"/>
    <lineage>
        <taxon>Bacteria</taxon>
        <taxon>Bacillati</taxon>
        <taxon>Actinomycetota</taxon>
        <taxon>Actinomycetes</taxon>
        <taxon>Mycobacteriales</taxon>
        <taxon>Mycobacteriaceae</taxon>
        <taxon>Mycobacteroides</taxon>
    </lineage>
</organism>
<feature type="domain" description="PucR C-terminal helix-turn-helix" evidence="3">
    <location>
        <begin position="454"/>
        <end position="511"/>
    </location>
</feature>
<proteinExistence type="inferred from homology"/>
<protein>
    <recommendedName>
        <fullName evidence="7">PucR family transcriptional regulator</fullName>
    </recommendedName>
</protein>
<feature type="domain" description="CdaR GGDEF-like" evidence="4">
    <location>
        <begin position="293"/>
        <end position="403"/>
    </location>
</feature>
<evidence type="ECO:0008006" key="7">
    <source>
        <dbReference type="Google" id="ProtNLM"/>
    </source>
</evidence>
<dbReference type="InterPro" id="IPR012914">
    <property type="entry name" value="PucR_dom"/>
</dbReference>
<dbReference type="Gene3D" id="1.10.10.2840">
    <property type="entry name" value="PucR C-terminal helix-turn-helix domain"/>
    <property type="match status" value="1"/>
</dbReference>
<evidence type="ECO:0000259" key="4">
    <source>
        <dbReference type="Pfam" id="PF17853"/>
    </source>
</evidence>
<evidence type="ECO:0000259" key="3">
    <source>
        <dbReference type="Pfam" id="PF13556"/>
    </source>
</evidence>
<comment type="similarity">
    <text evidence="1">Belongs to the CdaR family.</text>
</comment>
<accession>A0A179V8J3</accession>
<gene>
    <name evidence="5" type="ORF">AWB85_08650</name>
</gene>
<evidence type="ECO:0000313" key="6">
    <source>
        <dbReference type="Proteomes" id="UP000186919"/>
    </source>
</evidence>
<dbReference type="InterPro" id="IPR042070">
    <property type="entry name" value="PucR_C-HTH_sf"/>
</dbReference>
<dbReference type="Pfam" id="PF17853">
    <property type="entry name" value="GGDEF_2"/>
    <property type="match status" value="1"/>
</dbReference>
<name>A0A179V8J3_9MYCO</name>
<evidence type="ECO:0000259" key="2">
    <source>
        <dbReference type="Pfam" id="PF07905"/>
    </source>
</evidence>
<reference evidence="5 6" key="1">
    <citation type="submission" date="2016-01" db="EMBL/GenBank/DDBJ databases">
        <title>Mycobacterium immunogenum strain CD11_6 genome sequencing and assembly.</title>
        <authorList>
            <person name="Kaur G."/>
            <person name="Nair G.R."/>
            <person name="Mayilraj S."/>
        </authorList>
    </citation>
    <scope>NUCLEOTIDE SEQUENCE [LARGE SCALE GENOMIC DNA]</scope>
    <source>
        <strain evidence="5 6">CD11-6</strain>
    </source>
</reference>
<evidence type="ECO:0000313" key="5">
    <source>
        <dbReference type="EMBL" id="OAT67937.1"/>
    </source>
</evidence>
<feature type="domain" description="Purine catabolism PurC-like" evidence="2">
    <location>
        <begin position="20"/>
        <end position="138"/>
    </location>
</feature>
<comment type="caution">
    <text evidence="5">The sequence shown here is derived from an EMBL/GenBank/DDBJ whole genome shotgun (WGS) entry which is preliminary data.</text>
</comment>
<dbReference type="PANTHER" id="PTHR33744">
    <property type="entry name" value="CARBOHYDRATE DIACID REGULATOR"/>
    <property type="match status" value="1"/>
</dbReference>
<dbReference type="InterPro" id="IPR041522">
    <property type="entry name" value="CdaR_GGDEF"/>
</dbReference>
<dbReference type="Pfam" id="PF13556">
    <property type="entry name" value="HTH_30"/>
    <property type="match status" value="1"/>
</dbReference>
<dbReference type="Pfam" id="PF07905">
    <property type="entry name" value="PucR"/>
    <property type="match status" value="1"/>
</dbReference>
<dbReference type="InterPro" id="IPR025736">
    <property type="entry name" value="PucR_C-HTH_dom"/>
</dbReference>
<dbReference type="AlphaFoldDB" id="A0A179V8J3"/>
<dbReference type="EMBL" id="LQYE01000027">
    <property type="protein sequence ID" value="OAT67937.1"/>
    <property type="molecule type" value="Genomic_DNA"/>
</dbReference>
<dbReference type="Proteomes" id="UP000186919">
    <property type="component" value="Unassembled WGS sequence"/>
</dbReference>
<dbReference type="InterPro" id="IPR051448">
    <property type="entry name" value="CdaR-like_regulators"/>
</dbReference>